<feature type="transmembrane region" description="Helical" evidence="2">
    <location>
        <begin position="38"/>
        <end position="61"/>
    </location>
</feature>
<dbReference type="Pfam" id="PF07332">
    <property type="entry name" value="Phage_holin_3_6"/>
    <property type="match status" value="1"/>
</dbReference>
<keyword evidence="4" id="KW-1185">Reference proteome</keyword>
<dbReference type="EMBL" id="BMLM01000001">
    <property type="protein sequence ID" value="GGN76614.1"/>
    <property type="molecule type" value="Genomic_DNA"/>
</dbReference>
<protein>
    <recommendedName>
        <fullName evidence="5">Holin-X, holin superfamily III</fullName>
    </recommendedName>
</protein>
<feature type="transmembrane region" description="Helical" evidence="2">
    <location>
        <begin position="73"/>
        <end position="97"/>
    </location>
</feature>
<dbReference type="Proteomes" id="UP000626982">
    <property type="component" value="Unassembled WGS sequence"/>
</dbReference>
<accession>A0ABQ2KBD0</accession>
<proteinExistence type="predicted"/>
<keyword evidence="2" id="KW-0812">Transmembrane</keyword>
<gene>
    <name evidence="3" type="ORF">GCM10010968_00160</name>
</gene>
<keyword evidence="2" id="KW-0472">Membrane</keyword>
<feature type="compositionally biased region" description="Low complexity" evidence="1">
    <location>
        <begin position="139"/>
        <end position="150"/>
    </location>
</feature>
<dbReference type="InterPro" id="IPR009937">
    <property type="entry name" value="Phage_holin_3_6"/>
</dbReference>
<organism evidence="3 4">
    <name type="scientific">Agrococcus terreus</name>
    <dbReference type="NCBI Taxonomy" id="574649"/>
    <lineage>
        <taxon>Bacteria</taxon>
        <taxon>Bacillati</taxon>
        <taxon>Actinomycetota</taxon>
        <taxon>Actinomycetes</taxon>
        <taxon>Micrococcales</taxon>
        <taxon>Microbacteriaceae</taxon>
        <taxon>Agrococcus</taxon>
    </lineage>
</organism>
<comment type="caution">
    <text evidence="3">The sequence shown here is derived from an EMBL/GenBank/DDBJ whole genome shotgun (WGS) entry which is preliminary data.</text>
</comment>
<evidence type="ECO:0000313" key="4">
    <source>
        <dbReference type="Proteomes" id="UP000626982"/>
    </source>
</evidence>
<keyword evidence="2" id="KW-1133">Transmembrane helix</keyword>
<reference evidence="4" key="1">
    <citation type="journal article" date="2019" name="Int. J. Syst. Evol. Microbiol.">
        <title>The Global Catalogue of Microorganisms (GCM) 10K type strain sequencing project: providing services to taxonomists for standard genome sequencing and annotation.</title>
        <authorList>
            <consortium name="The Broad Institute Genomics Platform"/>
            <consortium name="The Broad Institute Genome Sequencing Center for Infectious Disease"/>
            <person name="Wu L."/>
            <person name="Ma J."/>
        </authorList>
    </citation>
    <scope>NUCLEOTIDE SEQUENCE [LARGE SCALE GENOMIC DNA]</scope>
    <source>
        <strain evidence="4">CGMCC 1.6960</strain>
    </source>
</reference>
<sequence>MRKSLGELLAETPGLIVDLIKAEVDHLKAEAAAKAKGYGIGAGLLAGAGFFAVFLFGWLLVAAFEGLNEAFAPWLSALLVSAFLLLLVGILAAVGLASINRSKGGFETVDSLKDDVNMVKGLGHAGDGTSPLDDLPARTTTTTTTDGGAR</sequence>
<feature type="region of interest" description="Disordered" evidence="1">
    <location>
        <begin position="125"/>
        <end position="150"/>
    </location>
</feature>
<evidence type="ECO:0000313" key="3">
    <source>
        <dbReference type="EMBL" id="GGN76614.1"/>
    </source>
</evidence>
<evidence type="ECO:0000256" key="2">
    <source>
        <dbReference type="SAM" id="Phobius"/>
    </source>
</evidence>
<evidence type="ECO:0000256" key="1">
    <source>
        <dbReference type="SAM" id="MobiDB-lite"/>
    </source>
</evidence>
<evidence type="ECO:0008006" key="5">
    <source>
        <dbReference type="Google" id="ProtNLM"/>
    </source>
</evidence>
<name>A0ABQ2KBD0_9MICO</name>